<evidence type="ECO:0000256" key="9">
    <source>
        <dbReference type="RuleBase" id="RU361164"/>
    </source>
</evidence>
<sequence length="163" mass="17684">MPGELHHDGITNDEDYDVFTDGSVLIMKQLHPDGSLAGPRPYLLSESKYEMLKLTGQELTFDVDVSKSPCGMNGALYLSEMAQDGGKSELNTGGARYGTGYCDAQCFVPPFINGEPNFQGKGSCCNELDVWEANRPATCIVPHTCGPPGLYKCESEECEFEGV</sequence>
<keyword evidence="11" id="KW-1185">Reference proteome</keyword>
<reference evidence="10" key="2">
    <citation type="submission" date="2023-06" db="EMBL/GenBank/DDBJ databases">
        <authorList>
            <consortium name="Lawrence Berkeley National Laboratory"/>
            <person name="Haridas S."/>
            <person name="Hensen N."/>
            <person name="Bonometti L."/>
            <person name="Westerberg I."/>
            <person name="Brannstrom I.O."/>
            <person name="Guillou S."/>
            <person name="Cros-Aarteil S."/>
            <person name="Calhoun S."/>
            <person name="Kuo A."/>
            <person name="Mondo S."/>
            <person name="Pangilinan J."/>
            <person name="Riley R."/>
            <person name="Labutti K."/>
            <person name="Andreopoulos B."/>
            <person name="Lipzen A."/>
            <person name="Chen C."/>
            <person name="Yanf M."/>
            <person name="Daum C."/>
            <person name="Ng V."/>
            <person name="Clum A."/>
            <person name="Steindorff A."/>
            <person name="Ohm R."/>
            <person name="Martin F."/>
            <person name="Silar P."/>
            <person name="Natvig D."/>
            <person name="Lalanne C."/>
            <person name="Gautier V."/>
            <person name="Ament-Velasquez S.L."/>
            <person name="Kruys A."/>
            <person name="Hutchinson M.I."/>
            <person name="Powell A.J."/>
            <person name="Barry K."/>
            <person name="Miller A.N."/>
            <person name="Grigoriev I.V."/>
            <person name="Debuchy R."/>
            <person name="Gladieux P."/>
            <person name="Thoren M.H."/>
            <person name="Johannesson H."/>
        </authorList>
    </citation>
    <scope>NUCLEOTIDE SEQUENCE</scope>
    <source>
        <strain evidence="10">CBS 168.71</strain>
    </source>
</reference>
<dbReference type="InterPro" id="IPR037019">
    <property type="entry name" value="Glyco_hydro_7_sf"/>
</dbReference>
<accession>A0AAE0HP44</accession>
<evidence type="ECO:0000256" key="2">
    <source>
        <dbReference type="ARBA" id="ARBA00006044"/>
    </source>
</evidence>
<protein>
    <recommendedName>
        <fullName evidence="9">Glucanase</fullName>
        <ecNumber evidence="9">3.2.1.-</ecNumber>
    </recommendedName>
</protein>
<dbReference type="PANTHER" id="PTHR33753">
    <property type="entry name" value="1,4-BETA-D-GLUCAN CELLOBIOHYDROLASE B"/>
    <property type="match status" value="1"/>
</dbReference>
<dbReference type="EMBL" id="JAUEPN010000001">
    <property type="protein sequence ID" value="KAK3299789.1"/>
    <property type="molecule type" value="Genomic_DNA"/>
</dbReference>
<dbReference type="GeneID" id="87843959"/>
<evidence type="ECO:0000256" key="3">
    <source>
        <dbReference type="ARBA" id="ARBA00022801"/>
    </source>
</evidence>
<dbReference type="InterPro" id="IPR013320">
    <property type="entry name" value="ConA-like_dom_sf"/>
</dbReference>
<dbReference type="PANTHER" id="PTHR33753:SF1">
    <property type="entry name" value="ENDO-BETA-1,4-GLUCANASE CELB"/>
    <property type="match status" value="1"/>
</dbReference>
<dbReference type="Gene3D" id="2.70.100.10">
    <property type="entry name" value="Glycoside hydrolase, family 7, domain"/>
    <property type="match status" value="1"/>
</dbReference>
<keyword evidence="8 9" id="KW-0624">Polysaccharide degradation</keyword>
<name>A0AAE0HP44_9PEZI</name>
<comment type="similarity">
    <text evidence="2 9">Belongs to the glycosyl hydrolase 7 (cellulase C) family.</text>
</comment>
<evidence type="ECO:0000313" key="10">
    <source>
        <dbReference type="EMBL" id="KAK3299789.1"/>
    </source>
</evidence>
<dbReference type="GO" id="GO:0008810">
    <property type="term" value="F:cellulase activity"/>
    <property type="evidence" value="ECO:0007669"/>
    <property type="project" value="UniProtKB-EC"/>
</dbReference>
<evidence type="ECO:0000313" key="11">
    <source>
        <dbReference type="Proteomes" id="UP001278766"/>
    </source>
</evidence>
<keyword evidence="4 9" id="KW-0136">Cellulose degradation</keyword>
<organism evidence="10 11">
    <name type="scientific">Chaetomium fimeti</name>
    <dbReference type="NCBI Taxonomy" id="1854472"/>
    <lineage>
        <taxon>Eukaryota</taxon>
        <taxon>Fungi</taxon>
        <taxon>Dikarya</taxon>
        <taxon>Ascomycota</taxon>
        <taxon>Pezizomycotina</taxon>
        <taxon>Sordariomycetes</taxon>
        <taxon>Sordariomycetidae</taxon>
        <taxon>Sordariales</taxon>
        <taxon>Chaetomiaceae</taxon>
        <taxon>Chaetomium</taxon>
    </lineage>
</organism>
<evidence type="ECO:0000256" key="8">
    <source>
        <dbReference type="ARBA" id="ARBA00023326"/>
    </source>
</evidence>
<evidence type="ECO:0000256" key="6">
    <source>
        <dbReference type="ARBA" id="ARBA00023277"/>
    </source>
</evidence>
<comment type="caution">
    <text evidence="10">The sequence shown here is derived from an EMBL/GenBank/DDBJ whole genome shotgun (WGS) entry which is preliminary data.</text>
</comment>
<dbReference type="AlphaFoldDB" id="A0AAE0HP44"/>
<evidence type="ECO:0000256" key="1">
    <source>
        <dbReference type="ARBA" id="ARBA00000966"/>
    </source>
</evidence>
<evidence type="ECO:0000256" key="7">
    <source>
        <dbReference type="ARBA" id="ARBA00023295"/>
    </source>
</evidence>
<dbReference type="RefSeq" id="XP_062663303.1">
    <property type="nucleotide sequence ID" value="XM_062807011.1"/>
</dbReference>
<dbReference type="GO" id="GO:0030245">
    <property type="term" value="P:cellulose catabolic process"/>
    <property type="evidence" value="ECO:0007669"/>
    <property type="project" value="UniProtKB-KW"/>
</dbReference>
<dbReference type="InterPro" id="IPR001722">
    <property type="entry name" value="Glyco_hydro_7"/>
</dbReference>
<dbReference type="EC" id="3.2.1.-" evidence="9"/>
<evidence type="ECO:0000256" key="5">
    <source>
        <dbReference type="ARBA" id="ARBA00023180"/>
    </source>
</evidence>
<keyword evidence="3 9" id="KW-0378">Hydrolase</keyword>
<dbReference type="Proteomes" id="UP001278766">
    <property type="component" value="Unassembled WGS sequence"/>
</dbReference>
<evidence type="ECO:0000256" key="4">
    <source>
        <dbReference type="ARBA" id="ARBA00023001"/>
    </source>
</evidence>
<dbReference type="Pfam" id="PF00840">
    <property type="entry name" value="Glyco_hydro_7"/>
    <property type="match status" value="1"/>
</dbReference>
<dbReference type="SUPFAM" id="SSF49899">
    <property type="entry name" value="Concanavalin A-like lectins/glucanases"/>
    <property type="match status" value="1"/>
</dbReference>
<keyword evidence="6" id="KW-0119">Carbohydrate metabolism</keyword>
<proteinExistence type="inferred from homology"/>
<dbReference type="PRINTS" id="PR00734">
    <property type="entry name" value="GLHYDRLASE7"/>
</dbReference>
<comment type="catalytic activity">
    <reaction evidence="1">
        <text>Endohydrolysis of (1-&gt;4)-beta-D-glucosidic linkages in cellulose, lichenin and cereal beta-D-glucans.</text>
        <dbReference type="EC" id="3.2.1.4"/>
    </reaction>
</comment>
<reference evidence="10" key="1">
    <citation type="journal article" date="2023" name="Mol. Phylogenet. Evol.">
        <title>Genome-scale phylogeny and comparative genomics of the fungal order Sordariales.</title>
        <authorList>
            <person name="Hensen N."/>
            <person name="Bonometti L."/>
            <person name="Westerberg I."/>
            <person name="Brannstrom I.O."/>
            <person name="Guillou S."/>
            <person name="Cros-Aarteil S."/>
            <person name="Calhoun S."/>
            <person name="Haridas S."/>
            <person name="Kuo A."/>
            <person name="Mondo S."/>
            <person name="Pangilinan J."/>
            <person name="Riley R."/>
            <person name="LaButti K."/>
            <person name="Andreopoulos B."/>
            <person name="Lipzen A."/>
            <person name="Chen C."/>
            <person name="Yan M."/>
            <person name="Daum C."/>
            <person name="Ng V."/>
            <person name="Clum A."/>
            <person name="Steindorff A."/>
            <person name="Ohm R.A."/>
            <person name="Martin F."/>
            <person name="Silar P."/>
            <person name="Natvig D.O."/>
            <person name="Lalanne C."/>
            <person name="Gautier V."/>
            <person name="Ament-Velasquez S.L."/>
            <person name="Kruys A."/>
            <person name="Hutchinson M.I."/>
            <person name="Powell A.J."/>
            <person name="Barry K."/>
            <person name="Miller A.N."/>
            <person name="Grigoriev I.V."/>
            <person name="Debuchy R."/>
            <person name="Gladieux P."/>
            <person name="Hiltunen Thoren M."/>
            <person name="Johannesson H."/>
        </authorList>
    </citation>
    <scope>NUCLEOTIDE SEQUENCE</scope>
    <source>
        <strain evidence="10">CBS 168.71</strain>
    </source>
</reference>
<keyword evidence="7 9" id="KW-0326">Glycosidase</keyword>
<gene>
    <name evidence="10" type="ORF">B0H64DRAFT_447688</name>
</gene>
<keyword evidence="5" id="KW-0325">Glycoprotein</keyword>